<keyword evidence="2" id="KW-0813">Transport</keyword>
<evidence type="ECO:0000313" key="8">
    <source>
        <dbReference type="Proteomes" id="UP001432027"/>
    </source>
</evidence>
<keyword evidence="3 6" id="KW-0812">Transmembrane</keyword>
<dbReference type="Proteomes" id="UP001432027">
    <property type="component" value="Unassembled WGS sequence"/>
</dbReference>
<dbReference type="PANTHER" id="PTHR23505:SF79">
    <property type="entry name" value="PROTEIN SPINSTER"/>
    <property type="match status" value="1"/>
</dbReference>
<feature type="transmembrane region" description="Helical" evidence="6">
    <location>
        <begin position="183"/>
        <end position="210"/>
    </location>
</feature>
<evidence type="ECO:0000256" key="4">
    <source>
        <dbReference type="ARBA" id="ARBA00022989"/>
    </source>
</evidence>
<feature type="transmembrane region" description="Helical" evidence="6">
    <location>
        <begin position="105"/>
        <end position="138"/>
    </location>
</feature>
<accession>A0AAV5TM93</accession>
<evidence type="ECO:0000256" key="1">
    <source>
        <dbReference type="ARBA" id="ARBA00004141"/>
    </source>
</evidence>
<comment type="caution">
    <text evidence="7">The sequence shown here is derived from an EMBL/GenBank/DDBJ whole genome shotgun (WGS) entry which is preliminary data.</text>
</comment>
<evidence type="ECO:0000256" key="2">
    <source>
        <dbReference type="ARBA" id="ARBA00022448"/>
    </source>
</evidence>
<feature type="non-terminal residue" evidence="7">
    <location>
        <position position="216"/>
    </location>
</feature>
<name>A0AAV5TM93_9BILA</name>
<evidence type="ECO:0000256" key="3">
    <source>
        <dbReference type="ARBA" id="ARBA00022692"/>
    </source>
</evidence>
<proteinExistence type="predicted"/>
<gene>
    <name evidence="7" type="ORF">PENTCL1PPCAC_17679</name>
</gene>
<keyword evidence="8" id="KW-1185">Reference proteome</keyword>
<feature type="transmembrane region" description="Helical" evidence="6">
    <location>
        <begin position="28"/>
        <end position="45"/>
    </location>
</feature>
<dbReference type="PANTHER" id="PTHR23505">
    <property type="entry name" value="SPINSTER"/>
    <property type="match status" value="1"/>
</dbReference>
<dbReference type="InterPro" id="IPR036259">
    <property type="entry name" value="MFS_trans_sf"/>
</dbReference>
<protein>
    <submittedName>
        <fullName evidence="7">Uncharacterized protein</fullName>
    </submittedName>
</protein>
<keyword evidence="4 6" id="KW-1133">Transmembrane helix</keyword>
<comment type="subcellular location">
    <subcellularLocation>
        <location evidence="1">Membrane</location>
        <topology evidence="1">Multi-pass membrane protein</topology>
    </subcellularLocation>
</comment>
<reference evidence="7" key="1">
    <citation type="submission" date="2023-10" db="EMBL/GenBank/DDBJ databases">
        <title>Genome assembly of Pristionchus species.</title>
        <authorList>
            <person name="Yoshida K."/>
            <person name="Sommer R.J."/>
        </authorList>
    </citation>
    <scope>NUCLEOTIDE SEQUENCE</scope>
    <source>
        <strain evidence="7">RS0144</strain>
    </source>
</reference>
<sequence length="216" mass="24118">MFLTFFDLSSSIFSASITSWFVTSSLPWFSPLLSLLLLPMIACLMKTNKRLRIFKKHSFRDSLKLFSTKSFFLMVIGQTFGIFNLKASTFWSPSFLLSAWKYAPSVFFGLSYPFVITINSFLSLLGSIIGLPIVMWLAHSWNYGTGFPKKRKNERAFPIVVSIGSLSTVVAYLIVLLTTGRNYFISSISLFFTGLCSAGEGALGQLMLLLSDILTA</sequence>
<evidence type="ECO:0000313" key="7">
    <source>
        <dbReference type="EMBL" id="GMS95504.1"/>
    </source>
</evidence>
<dbReference type="AlphaFoldDB" id="A0AAV5TM93"/>
<dbReference type="GO" id="GO:0016020">
    <property type="term" value="C:membrane"/>
    <property type="evidence" value="ECO:0007669"/>
    <property type="project" value="UniProtKB-SubCell"/>
</dbReference>
<organism evidence="7 8">
    <name type="scientific">Pristionchus entomophagus</name>
    <dbReference type="NCBI Taxonomy" id="358040"/>
    <lineage>
        <taxon>Eukaryota</taxon>
        <taxon>Metazoa</taxon>
        <taxon>Ecdysozoa</taxon>
        <taxon>Nematoda</taxon>
        <taxon>Chromadorea</taxon>
        <taxon>Rhabditida</taxon>
        <taxon>Rhabditina</taxon>
        <taxon>Diplogasteromorpha</taxon>
        <taxon>Diplogasteroidea</taxon>
        <taxon>Neodiplogasteridae</taxon>
        <taxon>Pristionchus</taxon>
    </lineage>
</organism>
<feature type="transmembrane region" description="Helical" evidence="6">
    <location>
        <begin position="159"/>
        <end position="177"/>
    </location>
</feature>
<evidence type="ECO:0000256" key="5">
    <source>
        <dbReference type="ARBA" id="ARBA00023136"/>
    </source>
</evidence>
<evidence type="ECO:0000256" key="6">
    <source>
        <dbReference type="SAM" id="Phobius"/>
    </source>
</evidence>
<feature type="transmembrane region" description="Helical" evidence="6">
    <location>
        <begin position="66"/>
        <end position="85"/>
    </location>
</feature>
<dbReference type="InterPro" id="IPR044770">
    <property type="entry name" value="MFS_spinster-like"/>
</dbReference>
<keyword evidence="5 6" id="KW-0472">Membrane</keyword>
<dbReference type="EMBL" id="BTSX01000004">
    <property type="protein sequence ID" value="GMS95504.1"/>
    <property type="molecule type" value="Genomic_DNA"/>
</dbReference>
<dbReference type="SUPFAM" id="SSF103473">
    <property type="entry name" value="MFS general substrate transporter"/>
    <property type="match status" value="1"/>
</dbReference>